<name>A0A1V9G2S7_9BACT</name>
<comment type="caution">
    <text evidence="1">The sequence shown here is derived from an EMBL/GenBank/DDBJ whole genome shotgun (WGS) entry which is preliminary data.</text>
</comment>
<evidence type="ECO:0000313" key="1">
    <source>
        <dbReference type="EMBL" id="OQP64766.1"/>
    </source>
</evidence>
<reference evidence="1 2" key="1">
    <citation type="submission" date="2016-03" db="EMBL/GenBank/DDBJ databases">
        <title>Niastella vici sp. nov., isolated from farmland soil.</title>
        <authorList>
            <person name="Chen L."/>
            <person name="Wang D."/>
            <person name="Yang S."/>
            <person name="Wang G."/>
        </authorList>
    </citation>
    <scope>NUCLEOTIDE SEQUENCE [LARGE SCALE GENOMIC DNA]</scope>
    <source>
        <strain evidence="1 2">DJ57</strain>
    </source>
</reference>
<proteinExistence type="predicted"/>
<organism evidence="1 2">
    <name type="scientific">Niastella vici</name>
    <dbReference type="NCBI Taxonomy" id="1703345"/>
    <lineage>
        <taxon>Bacteria</taxon>
        <taxon>Pseudomonadati</taxon>
        <taxon>Bacteroidota</taxon>
        <taxon>Chitinophagia</taxon>
        <taxon>Chitinophagales</taxon>
        <taxon>Chitinophagaceae</taxon>
        <taxon>Niastella</taxon>
    </lineage>
</organism>
<accession>A0A1V9G2S7</accession>
<dbReference type="RefSeq" id="WP_081146579.1">
    <property type="nucleotide sequence ID" value="NZ_LVYD01000041.1"/>
</dbReference>
<evidence type="ECO:0000313" key="2">
    <source>
        <dbReference type="Proteomes" id="UP000192796"/>
    </source>
</evidence>
<sequence>MSHKFKDFSHWFAQNDSLIRHEDSSYEFILVESALSNKEISNIKTGSFKYYIFVKDFIPFLFFQFGNLKFEFTVNAYELHFEQSGLWLDPSRNKATFFILKPEILSIVAEREISFDRDFMIRLVRCMDNQLKQYNSEQKLNRRMNKIIDNIGPKKMVKESKKYLCV</sequence>
<keyword evidence="2" id="KW-1185">Reference proteome</keyword>
<protein>
    <submittedName>
        <fullName evidence="1">Uncharacterized protein</fullName>
    </submittedName>
</protein>
<dbReference type="Proteomes" id="UP000192796">
    <property type="component" value="Unassembled WGS sequence"/>
</dbReference>
<dbReference type="EMBL" id="LVYD01000041">
    <property type="protein sequence ID" value="OQP64766.1"/>
    <property type="molecule type" value="Genomic_DNA"/>
</dbReference>
<dbReference type="AlphaFoldDB" id="A0A1V9G2S7"/>
<gene>
    <name evidence="1" type="ORF">A3860_18585</name>
</gene>